<feature type="domain" description="Glycosyl hydrolase family 98 putative carbohydrate-binding module" evidence="8">
    <location>
        <begin position="505"/>
        <end position="650"/>
    </location>
</feature>
<evidence type="ECO:0000256" key="7">
    <source>
        <dbReference type="SAM" id="SignalP"/>
    </source>
</evidence>
<dbReference type="SUPFAM" id="SSF51011">
    <property type="entry name" value="Glycosyl hydrolase domain"/>
    <property type="match status" value="1"/>
</dbReference>
<dbReference type="Gene3D" id="2.60.40.1180">
    <property type="entry name" value="Golgi alpha-mannosidase II"/>
    <property type="match status" value="1"/>
</dbReference>
<name>A0A7W9WZ12_9BURK</name>
<protein>
    <recommendedName>
        <fullName evidence="5">Alpha-galactosidase</fullName>
        <ecNumber evidence="5">3.2.1.22</ecNumber>
    </recommendedName>
    <alternativeName>
        <fullName evidence="5">Melibiase</fullName>
    </alternativeName>
</protein>
<dbReference type="InterPro" id="IPR038637">
    <property type="entry name" value="NPCBM_sf"/>
</dbReference>
<evidence type="ECO:0000256" key="4">
    <source>
        <dbReference type="ARBA" id="ARBA00023295"/>
    </source>
</evidence>
<evidence type="ECO:0000256" key="6">
    <source>
        <dbReference type="SAM" id="MobiDB-lite"/>
    </source>
</evidence>
<feature type="compositionally biased region" description="Polar residues" evidence="6">
    <location>
        <begin position="49"/>
        <end position="60"/>
    </location>
</feature>
<proteinExistence type="inferred from homology"/>
<feature type="chain" id="PRO_5031305296" description="Alpha-galactosidase" evidence="7">
    <location>
        <begin position="35"/>
        <end position="666"/>
    </location>
</feature>
<dbReference type="Proteomes" id="UP000540787">
    <property type="component" value="Unassembled WGS sequence"/>
</dbReference>
<comment type="similarity">
    <text evidence="1 5">Belongs to the glycosyl hydrolase 27 family.</text>
</comment>
<keyword evidence="2 7" id="KW-0732">Signal</keyword>
<dbReference type="GO" id="GO:0005975">
    <property type="term" value="P:carbohydrate metabolic process"/>
    <property type="evidence" value="ECO:0007669"/>
    <property type="project" value="InterPro"/>
</dbReference>
<feature type="region of interest" description="Disordered" evidence="6">
    <location>
        <begin position="37"/>
        <end position="60"/>
    </location>
</feature>
<evidence type="ECO:0000256" key="3">
    <source>
        <dbReference type="ARBA" id="ARBA00022801"/>
    </source>
</evidence>
<dbReference type="Pfam" id="PF08305">
    <property type="entry name" value="NPCBM"/>
    <property type="match status" value="1"/>
</dbReference>
<keyword evidence="3 5" id="KW-0378">Hydrolase</keyword>
<dbReference type="InterPro" id="IPR017853">
    <property type="entry name" value="GH"/>
</dbReference>
<reference evidence="9 10" key="1">
    <citation type="submission" date="2020-08" db="EMBL/GenBank/DDBJ databases">
        <title>The Agave Microbiome: Exploring the role of microbial communities in plant adaptations to desert environments.</title>
        <authorList>
            <person name="Partida-Martinez L.P."/>
        </authorList>
    </citation>
    <scope>NUCLEOTIDE SEQUENCE [LARGE SCALE GENOMIC DNA]</scope>
    <source>
        <strain evidence="9 10">AT3.2</strain>
    </source>
</reference>
<keyword evidence="5" id="KW-1015">Disulfide bond</keyword>
<dbReference type="InterPro" id="IPR002241">
    <property type="entry name" value="Glyco_hydro_27"/>
</dbReference>
<evidence type="ECO:0000256" key="2">
    <source>
        <dbReference type="ARBA" id="ARBA00022729"/>
    </source>
</evidence>
<keyword evidence="10" id="KW-1185">Reference proteome</keyword>
<comment type="catalytic activity">
    <reaction evidence="5">
        <text>Hydrolysis of terminal, non-reducing alpha-D-galactose residues in alpha-D-galactosides, including galactose oligosaccharides, galactomannans and galactolipids.</text>
        <dbReference type="EC" id="3.2.1.22"/>
    </reaction>
</comment>
<dbReference type="InterPro" id="IPR041233">
    <property type="entry name" value="Melibiase_C"/>
</dbReference>
<sequence length="666" mass="71522">MNHRWTKASETKPWTVVCGSVAAVLVLTMTQVHATSPGDPLAPAGRWEGNTSGSASTPPMGWNSWNAFRTEVDEGKVMGAAKVLADSGLAKLGYNHVILDDGWWMKRRASDGRLQIRTGIFPSAATGGPDGTSFKPFTDKLHAMGFKAGIYTDVGRNACSQAYDLHSPNLPQGTTAEREVGLDGHVTQDINLYFKEWGFDYLKIDACGLADFIPDSDLVKKQSYRGMAPLIERGSINRTDIGAVRARYEIVAAAIKTARPLGDYVMSICAWGMANVRSWGKDVGNLWRTSADITPSWTSMLHNFDSAAKRALYAGPGHWNDPDILHIGHGEFDANNPVEVRSHFSLWAMINAPLLISYDLQHGPASLLAVLGNADVIGLNQDKAGHQGIVAYDSDDAQIIVKTLGEGQRKAVALFNRGASPAPVTLLAMHLKLADGAPVTLRNLWTKETLTFTGEKAFTLAPHETLVFEAHGKRQLENGVYLSEIPGSINVAVDGTRQPQLDPTVHRMIDPWSSTRSGGSRPQYAGWGGAQPDATPFGQSLQVAGQVFTSGLGVLSNSRLQVKNDAGYARLSASVGVDDSTENTKELVRFYVYGDGKLLAESAPARFGSKVQALTADVRGVKVIELVVRDARTGNAVPVVATWGDVQLSQAGAALPGSRAPGSDRI</sequence>
<organism evidence="9 10">
    <name type="scientific">Massilia aurea</name>
    <dbReference type="NCBI Taxonomy" id="373040"/>
    <lineage>
        <taxon>Bacteria</taxon>
        <taxon>Pseudomonadati</taxon>
        <taxon>Pseudomonadota</taxon>
        <taxon>Betaproteobacteria</taxon>
        <taxon>Burkholderiales</taxon>
        <taxon>Oxalobacteraceae</taxon>
        <taxon>Telluria group</taxon>
        <taxon>Massilia</taxon>
    </lineage>
</organism>
<dbReference type="SUPFAM" id="SSF51445">
    <property type="entry name" value="(Trans)glycosidases"/>
    <property type="match status" value="1"/>
</dbReference>
<accession>A0A7W9WZ12</accession>
<dbReference type="Pfam" id="PF17801">
    <property type="entry name" value="Melibiase_C"/>
    <property type="match status" value="1"/>
</dbReference>
<dbReference type="InterPro" id="IPR013222">
    <property type="entry name" value="Glyco_hyd_98_carb-bd"/>
</dbReference>
<dbReference type="PANTHER" id="PTHR11452:SF80">
    <property type="entry name" value="ALPHA-GALACTOSIDASE 1"/>
    <property type="match status" value="1"/>
</dbReference>
<dbReference type="PANTHER" id="PTHR11452">
    <property type="entry name" value="ALPHA-GALACTOSIDASE/ALPHA-N-ACETYLGALACTOSAMINIDASE"/>
    <property type="match status" value="1"/>
</dbReference>
<dbReference type="SMART" id="SM00776">
    <property type="entry name" value="NPCBM"/>
    <property type="match status" value="1"/>
</dbReference>
<evidence type="ECO:0000313" key="10">
    <source>
        <dbReference type="Proteomes" id="UP000540787"/>
    </source>
</evidence>
<evidence type="ECO:0000256" key="5">
    <source>
        <dbReference type="RuleBase" id="RU361168"/>
    </source>
</evidence>
<keyword evidence="4 5" id="KW-0326">Glycosidase</keyword>
<evidence type="ECO:0000313" key="9">
    <source>
        <dbReference type="EMBL" id="MBB6133462.1"/>
    </source>
</evidence>
<dbReference type="EC" id="3.2.1.22" evidence="5"/>
<dbReference type="EMBL" id="JACHBX010000001">
    <property type="protein sequence ID" value="MBB6133462.1"/>
    <property type="molecule type" value="Genomic_DNA"/>
</dbReference>
<dbReference type="InterPro" id="IPR013785">
    <property type="entry name" value="Aldolase_TIM"/>
</dbReference>
<dbReference type="Pfam" id="PF16499">
    <property type="entry name" value="Melibiase_2"/>
    <property type="match status" value="2"/>
</dbReference>
<feature type="signal peptide" evidence="7">
    <location>
        <begin position="1"/>
        <end position="34"/>
    </location>
</feature>
<dbReference type="GO" id="GO:0004557">
    <property type="term" value="F:alpha-galactosidase activity"/>
    <property type="evidence" value="ECO:0007669"/>
    <property type="project" value="UniProtKB-EC"/>
</dbReference>
<dbReference type="InterPro" id="IPR013780">
    <property type="entry name" value="Glyco_hydro_b"/>
</dbReference>
<evidence type="ECO:0000256" key="1">
    <source>
        <dbReference type="ARBA" id="ARBA00009743"/>
    </source>
</evidence>
<evidence type="ECO:0000259" key="8">
    <source>
        <dbReference type="SMART" id="SM00776"/>
    </source>
</evidence>
<comment type="caution">
    <text evidence="9">The sequence shown here is derived from an EMBL/GenBank/DDBJ whole genome shotgun (WGS) entry which is preliminary data.</text>
</comment>
<dbReference type="Gene3D" id="3.20.20.70">
    <property type="entry name" value="Aldolase class I"/>
    <property type="match status" value="1"/>
</dbReference>
<dbReference type="PRINTS" id="PR00740">
    <property type="entry name" value="GLHYDRLASE27"/>
</dbReference>
<dbReference type="Gene3D" id="2.60.120.1060">
    <property type="entry name" value="NPCBM/NEW2 domain"/>
    <property type="match status" value="1"/>
</dbReference>
<dbReference type="InterPro" id="IPR008979">
    <property type="entry name" value="Galactose-bd-like_sf"/>
</dbReference>
<dbReference type="AlphaFoldDB" id="A0A7W9WZ12"/>
<dbReference type="CDD" id="cd14792">
    <property type="entry name" value="GH27"/>
    <property type="match status" value="1"/>
</dbReference>
<dbReference type="SUPFAM" id="SSF49785">
    <property type="entry name" value="Galactose-binding domain-like"/>
    <property type="match status" value="1"/>
</dbReference>
<gene>
    <name evidence="9" type="ORF">HD842_001573</name>
</gene>
<dbReference type="RefSeq" id="WP_183552900.1">
    <property type="nucleotide sequence ID" value="NZ_JACHBX010000001.1"/>
</dbReference>